<dbReference type="InterPro" id="IPR002744">
    <property type="entry name" value="MIP18-like"/>
</dbReference>
<name>A0A516Q3M9_9ACTN</name>
<evidence type="ECO:0000256" key="2">
    <source>
        <dbReference type="ARBA" id="ARBA00008205"/>
    </source>
</evidence>
<sequence length="398" mass="42045">MPDVETLTPDNPLVNAITKVLEKVNDPEIRRPITDLGMVKRIDVGDGGRAEVEVLLTVAGCPMKDTLRRDVTAAVATVPGIETVDVTLGVMSDEQRTALRDNLRGGQTEKEIPFAKADSLTKVIAIASGKGGVGKSSVTVNLAMALAAHGQSVGVLDADIYGHSVPAMLGIADARPTSVEDMIMPVPTADPNTGTSLKVMSIGMLKPRRDQVVAWRGPILDRALHQMLADVFWGDLDFLLLDLPPGTGDVAISVGQKLPNAEVIVVTTPQQAAAEVAERAGTMASMVNQRVIGVVENMSYLQVTCPDCGKQHRYDVFGSGGGEEVAETLSTRVGYDVPLLAQVPLDPQLRSGGDLGKPIVGTDPQQPSARALSELADTLIKRGRGLAGRKLNLQPVAH</sequence>
<dbReference type="PANTHER" id="PTHR42961:SF2">
    <property type="entry name" value="IRON-SULFUR PROTEIN NUBPL"/>
    <property type="match status" value="1"/>
</dbReference>
<proteinExistence type="inferred from homology"/>
<evidence type="ECO:0000256" key="6">
    <source>
        <dbReference type="ARBA" id="ARBA00023004"/>
    </source>
</evidence>
<keyword evidence="5 8" id="KW-0067">ATP-binding</keyword>
<accession>A0A516Q3M9</accession>
<dbReference type="SUPFAM" id="SSF117916">
    <property type="entry name" value="Fe-S cluster assembly (FSCA) domain-like"/>
    <property type="match status" value="1"/>
</dbReference>
<dbReference type="KEGG" id="mik:FOE78_19620"/>
<keyword evidence="3 8" id="KW-0479">Metal-binding</keyword>
<comment type="subunit">
    <text evidence="8">Homodimer.</text>
</comment>
<dbReference type="GO" id="GO:0140663">
    <property type="term" value="F:ATP-dependent FeS chaperone activity"/>
    <property type="evidence" value="ECO:0007669"/>
    <property type="project" value="InterPro"/>
</dbReference>
<dbReference type="EMBL" id="CP041692">
    <property type="protein sequence ID" value="QDP97821.1"/>
    <property type="molecule type" value="Genomic_DNA"/>
</dbReference>
<comment type="function">
    <text evidence="8">Binds and transfers iron-sulfur (Fe-S) clusters to target apoproteins. Can hydrolyze ATP.</text>
</comment>
<evidence type="ECO:0000313" key="11">
    <source>
        <dbReference type="Proteomes" id="UP000319263"/>
    </source>
</evidence>
<dbReference type="GO" id="GO:0005524">
    <property type="term" value="F:ATP binding"/>
    <property type="evidence" value="ECO:0007669"/>
    <property type="project" value="UniProtKB-UniRule"/>
</dbReference>
<dbReference type="Pfam" id="PF10609">
    <property type="entry name" value="ParA"/>
    <property type="match status" value="1"/>
</dbReference>
<dbReference type="HAMAP" id="MF_02040">
    <property type="entry name" value="Mrp_NBP35"/>
    <property type="match status" value="1"/>
</dbReference>
<dbReference type="InterPro" id="IPR019591">
    <property type="entry name" value="Mrp/NBP35_ATP-bd"/>
</dbReference>
<dbReference type="GO" id="GO:0051539">
    <property type="term" value="F:4 iron, 4 sulfur cluster binding"/>
    <property type="evidence" value="ECO:0007669"/>
    <property type="project" value="TreeGrafter"/>
</dbReference>
<keyword evidence="7 8" id="KW-0411">Iron-sulfur</keyword>
<dbReference type="PROSITE" id="PS01215">
    <property type="entry name" value="MRP"/>
    <property type="match status" value="1"/>
</dbReference>
<dbReference type="InterPro" id="IPR034904">
    <property type="entry name" value="FSCA_dom_sf"/>
</dbReference>
<dbReference type="SUPFAM" id="SSF52540">
    <property type="entry name" value="P-loop containing nucleoside triphosphate hydrolases"/>
    <property type="match status" value="1"/>
</dbReference>
<reference evidence="10 11" key="1">
    <citation type="submission" date="2019-07" db="EMBL/GenBank/DDBJ databases">
        <title>Microlunatus dokdonensis sp. nov. isolated from the rhizospheric soil of the wild plant Elymus tsukushiensis.</title>
        <authorList>
            <person name="Ghim S.-Y."/>
            <person name="Hwang Y.-J."/>
            <person name="Son J.-S."/>
            <person name="Shin J.-H."/>
        </authorList>
    </citation>
    <scope>NUCLEOTIDE SEQUENCE [LARGE SCALE GENOMIC DNA]</scope>
    <source>
        <strain evidence="10 11">KUDC0627</strain>
    </source>
</reference>
<evidence type="ECO:0000256" key="5">
    <source>
        <dbReference type="ARBA" id="ARBA00022840"/>
    </source>
</evidence>
<organism evidence="10 11">
    <name type="scientific">Microlunatus elymi</name>
    <dbReference type="NCBI Taxonomy" id="2596828"/>
    <lineage>
        <taxon>Bacteria</taxon>
        <taxon>Bacillati</taxon>
        <taxon>Actinomycetota</taxon>
        <taxon>Actinomycetes</taxon>
        <taxon>Propionibacteriales</taxon>
        <taxon>Propionibacteriaceae</taxon>
        <taxon>Microlunatus</taxon>
    </lineage>
</organism>
<evidence type="ECO:0000256" key="4">
    <source>
        <dbReference type="ARBA" id="ARBA00022741"/>
    </source>
</evidence>
<dbReference type="PANTHER" id="PTHR42961">
    <property type="entry name" value="IRON-SULFUR PROTEIN NUBPL"/>
    <property type="match status" value="1"/>
</dbReference>
<evidence type="ECO:0000256" key="8">
    <source>
        <dbReference type="HAMAP-Rule" id="MF_02040"/>
    </source>
</evidence>
<evidence type="ECO:0000259" key="9">
    <source>
        <dbReference type="Pfam" id="PF01883"/>
    </source>
</evidence>
<dbReference type="AlphaFoldDB" id="A0A516Q3M9"/>
<evidence type="ECO:0000256" key="1">
    <source>
        <dbReference type="ARBA" id="ARBA00007352"/>
    </source>
</evidence>
<dbReference type="GO" id="GO:0046872">
    <property type="term" value="F:metal ion binding"/>
    <property type="evidence" value="ECO:0007669"/>
    <property type="project" value="UniProtKB-KW"/>
</dbReference>
<keyword evidence="4 8" id="KW-0547">Nucleotide-binding</keyword>
<dbReference type="GO" id="GO:0016887">
    <property type="term" value="F:ATP hydrolysis activity"/>
    <property type="evidence" value="ECO:0007669"/>
    <property type="project" value="UniProtKB-UniRule"/>
</dbReference>
<dbReference type="GO" id="GO:0016226">
    <property type="term" value="P:iron-sulfur cluster assembly"/>
    <property type="evidence" value="ECO:0007669"/>
    <property type="project" value="InterPro"/>
</dbReference>
<evidence type="ECO:0000256" key="7">
    <source>
        <dbReference type="ARBA" id="ARBA00023014"/>
    </source>
</evidence>
<dbReference type="Pfam" id="PF01883">
    <property type="entry name" value="FeS_assembly_P"/>
    <property type="match status" value="1"/>
</dbReference>
<dbReference type="Gene3D" id="3.30.300.130">
    <property type="entry name" value="Fe-S cluster assembly (FSCA)"/>
    <property type="match status" value="1"/>
</dbReference>
<dbReference type="Gene3D" id="3.40.50.300">
    <property type="entry name" value="P-loop containing nucleotide triphosphate hydrolases"/>
    <property type="match status" value="1"/>
</dbReference>
<feature type="domain" description="MIP18 family-like" evidence="9">
    <location>
        <begin position="16"/>
        <end position="86"/>
    </location>
</feature>
<keyword evidence="11" id="KW-1185">Reference proteome</keyword>
<keyword evidence="8" id="KW-0378">Hydrolase</keyword>
<dbReference type="CDD" id="cd02037">
    <property type="entry name" value="Mrp_NBP35"/>
    <property type="match status" value="1"/>
</dbReference>
<keyword evidence="6 8" id="KW-0408">Iron</keyword>
<comment type="similarity">
    <text evidence="1">In the N-terminal section; belongs to the MIP18 family.</text>
</comment>
<dbReference type="InterPro" id="IPR027417">
    <property type="entry name" value="P-loop_NTPase"/>
</dbReference>
<feature type="binding site" evidence="8">
    <location>
        <begin position="129"/>
        <end position="136"/>
    </location>
    <ligand>
        <name>ATP</name>
        <dbReference type="ChEBI" id="CHEBI:30616"/>
    </ligand>
</feature>
<dbReference type="InterPro" id="IPR033756">
    <property type="entry name" value="YlxH/NBP35"/>
</dbReference>
<dbReference type="FunFam" id="3.40.50.300:FF:001119">
    <property type="entry name" value="Iron-sulfur cluster carrier protein"/>
    <property type="match status" value="1"/>
</dbReference>
<dbReference type="OrthoDB" id="9809679at2"/>
<dbReference type="Proteomes" id="UP000319263">
    <property type="component" value="Chromosome"/>
</dbReference>
<evidence type="ECO:0000313" key="10">
    <source>
        <dbReference type="EMBL" id="QDP97821.1"/>
    </source>
</evidence>
<comment type="similarity">
    <text evidence="8">Belongs to the Mrp/NBP35 ATP-binding proteins family.</text>
</comment>
<gene>
    <name evidence="10" type="ORF">FOE78_19620</name>
</gene>
<comment type="similarity">
    <text evidence="2">In the C-terminal section; belongs to the Mrp/NBP35 ATP-binding proteins family.</text>
</comment>
<evidence type="ECO:0000256" key="3">
    <source>
        <dbReference type="ARBA" id="ARBA00022723"/>
    </source>
</evidence>
<protein>
    <recommendedName>
        <fullName evidence="8">Iron-sulfur cluster carrier protein</fullName>
    </recommendedName>
</protein>
<dbReference type="InterPro" id="IPR044304">
    <property type="entry name" value="NUBPL-like"/>
</dbReference>
<dbReference type="InterPro" id="IPR000808">
    <property type="entry name" value="Mrp-like_CS"/>
</dbReference>